<dbReference type="GO" id="GO:0004222">
    <property type="term" value="F:metalloendopeptidase activity"/>
    <property type="evidence" value="ECO:0007669"/>
    <property type="project" value="TreeGrafter"/>
</dbReference>
<reference evidence="2" key="1">
    <citation type="journal article" date="2015" name="Nature">
        <title>Complex archaea that bridge the gap between prokaryotes and eukaryotes.</title>
        <authorList>
            <person name="Spang A."/>
            <person name="Saw J.H."/>
            <person name="Jorgensen S.L."/>
            <person name="Zaremba-Niedzwiedzka K."/>
            <person name="Martijn J."/>
            <person name="Lind A.E."/>
            <person name="van Eijk R."/>
            <person name="Schleper C."/>
            <person name="Guy L."/>
            <person name="Ettema T.J."/>
        </authorList>
    </citation>
    <scope>NUCLEOTIDE SEQUENCE</scope>
</reference>
<gene>
    <name evidence="2" type="ORF">LCGC14_0958290</name>
</gene>
<comment type="caution">
    <text evidence="2">The sequence shown here is derived from an EMBL/GenBank/DDBJ whole genome shotgun (WGS) entry which is preliminary data.</text>
</comment>
<dbReference type="PANTHER" id="PTHR21666">
    <property type="entry name" value="PEPTIDASE-RELATED"/>
    <property type="match status" value="1"/>
</dbReference>
<dbReference type="PANTHER" id="PTHR21666:SF270">
    <property type="entry name" value="MUREIN HYDROLASE ACTIVATOR ENVC"/>
    <property type="match status" value="1"/>
</dbReference>
<dbReference type="Gene3D" id="2.70.70.10">
    <property type="entry name" value="Glucose Permease (Domain IIA)"/>
    <property type="match status" value="1"/>
</dbReference>
<dbReference type="Pfam" id="PF01551">
    <property type="entry name" value="Peptidase_M23"/>
    <property type="match status" value="1"/>
</dbReference>
<dbReference type="InterPro" id="IPR050570">
    <property type="entry name" value="Cell_wall_metabolism_enzyme"/>
</dbReference>
<dbReference type="InterPro" id="IPR011055">
    <property type="entry name" value="Dup_hybrid_motif"/>
</dbReference>
<dbReference type="InterPro" id="IPR016047">
    <property type="entry name" value="M23ase_b-sheet_dom"/>
</dbReference>
<proteinExistence type="predicted"/>
<protein>
    <recommendedName>
        <fullName evidence="1">M23ase beta-sheet core domain-containing protein</fullName>
    </recommendedName>
</protein>
<evidence type="ECO:0000259" key="1">
    <source>
        <dbReference type="Pfam" id="PF01551"/>
    </source>
</evidence>
<name>A0A0F9RLP6_9ZZZZ</name>
<sequence>MFPLRERKLIRGCKAHKNAGLGCGADYEADYVELYAPFDGRDDIWEGKQGGNWISFLRNNGDVIQFAHLDKYKAGGMVKEGDLIAITGNTGEITTGPHLHIQIKDKFGNRLDPEDYDWDGEEIWKAIVNMLDIVDKRFLNLGYRGILRRDPDKDAEGYLGMNKYEFMEILIKSEEFKIYNPIFEKIKKLENWARLKLK</sequence>
<dbReference type="EMBL" id="LAZR01003450">
    <property type="protein sequence ID" value="KKN18193.1"/>
    <property type="molecule type" value="Genomic_DNA"/>
</dbReference>
<dbReference type="CDD" id="cd12797">
    <property type="entry name" value="M23_peptidase"/>
    <property type="match status" value="1"/>
</dbReference>
<accession>A0A0F9RLP6</accession>
<feature type="domain" description="M23ase beta-sheet core" evidence="1">
    <location>
        <begin position="25"/>
        <end position="113"/>
    </location>
</feature>
<dbReference type="SUPFAM" id="SSF51261">
    <property type="entry name" value="Duplicated hybrid motif"/>
    <property type="match status" value="1"/>
</dbReference>
<organism evidence="2">
    <name type="scientific">marine sediment metagenome</name>
    <dbReference type="NCBI Taxonomy" id="412755"/>
    <lineage>
        <taxon>unclassified sequences</taxon>
        <taxon>metagenomes</taxon>
        <taxon>ecological metagenomes</taxon>
    </lineage>
</organism>
<dbReference type="AlphaFoldDB" id="A0A0F9RLP6"/>
<evidence type="ECO:0000313" key="2">
    <source>
        <dbReference type="EMBL" id="KKN18193.1"/>
    </source>
</evidence>